<evidence type="ECO:0000313" key="3">
    <source>
        <dbReference type="EMBL" id="OSX61186.1"/>
    </source>
</evidence>
<keyword evidence="4" id="KW-1185">Reference proteome</keyword>
<dbReference type="SUPFAM" id="SSF56801">
    <property type="entry name" value="Acetyl-CoA synthetase-like"/>
    <property type="match status" value="1"/>
</dbReference>
<dbReference type="InterPro" id="IPR000873">
    <property type="entry name" value="AMP-dep_synth/lig_dom"/>
</dbReference>
<proteinExistence type="inferred from homology"/>
<reference evidence="3 4" key="1">
    <citation type="submission" date="2017-04" db="EMBL/GenBank/DDBJ databases">
        <title>Genome Sequence of the Model Brown-Rot Fungus Postia placenta SB12.</title>
        <authorList>
            <consortium name="DOE Joint Genome Institute"/>
            <person name="Gaskell J."/>
            <person name="Kersten P."/>
            <person name="Larrondo L.F."/>
            <person name="Canessa P."/>
            <person name="Martinez D."/>
            <person name="Hibbett D."/>
            <person name="Schmoll M."/>
            <person name="Kubicek C.P."/>
            <person name="Martinez A.T."/>
            <person name="Yadav J."/>
            <person name="Master E."/>
            <person name="Magnuson J.K."/>
            <person name="James T."/>
            <person name="Yaver D."/>
            <person name="Berka R."/>
            <person name="Labutti K."/>
            <person name="Lipzen A."/>
            <person name="Aerts A."/>
            <person name="Barry K."/>
            <person name="Henrissat B."/>
            <person name="Blanchette R."/>
            <person name="Grigoriev I."/>
            <person name="Cullen D."/>
        </authorList>
    </citation>
    <scope>NUCLEOTIDE SEQUENCE [LARGE SCALE GENOMIC DNA]</scope>
    <source>
        <strain evidence="3 4">MAD-698-R-SB12</strain>
    </source>
</reference>
<evidence type="ECO:0000313" key="4">
    <source>
        <dbReference type="Proteomes" id="UP000194127"/>
    </source>
</evidence>
<feature type="domain" description="AMP-dependent synthetase/ligase" evidence="2">
    <location>
        <begin position="15"/>
        <end position="336"/>
    </location>
</feature>
<gene>
    <name evidence="3" type="ORF">POSPLADRAFT_1146386</name>
</gene>
<dbReference type="AlphaFoldDB" id="A0A1X6MY95"/>
<comment type="similarity">
    <text evidence="1">Belongs to the ATP-dependent AMP-binding enzyme family.</text>
</comment>
<dbReference type="OrthoDB" id="429813at2759"/>
<dbReference type="Proteomes" id="UP000194127">
    <property type="component" value="Unassembled WGS sequence"/>
</dbReference>
<evidence type="ECO:0000259" key="2">
    <source>
        <dbReference type="Pfam" id="PF00501"/>
    </source>
</evidence>
<dbReference type="PANTHER" id="PTHR43201:SF8">
    <property type="entry name" value="ACYL-COA SYNTHETASE FAMILY MEMBER 3"/>
    <property type="match status" value="1"/>
</dbReference>
<dbReference type="Gene3D" id="3.40.50.12780">
    <property type="entry name" value="N-terminal domain of ligase-like"/>
    <property type="match status" value="1"/>
</dbReference>
<dbReference type="GO" id="GO:0006631">
    <property type="term" value="P:fatty acid metabolic process"/>
    <property type="evidence" value="ECO:0007669"/>
    <property type="project" value="TreeGrafter"/>
</dbReference>
<dbReference type="GO" id="GO:0031956">
    <property type="term" value="F:medium-chain fatty acid-CoA ligase activity"/>
    <property type="evidence" value="ECO:0007669"/>
    <property type="project" value="TreeGrafter"/>
</dbReference>
<dbReference type="PANTHER" id="PTHR43201">
    <property type="entry name" value="ACYL-COA SYNTHETASE"/>
    <property type="match status" value="1"/>
</dbReference>
<dbReference type="EMBL" id="KZ110599">
    <property type="protein sequence ID" value="OSX61186.1"/>
    <property type="molecule type" value="Genomic_DNA"/>
</dbReference>
<dbReference type="InterPro" id="IPR042099">
    <property type="entry name" value="ANL_N_sf"/>
</dbReference>
<dbReference type="GeneID" id="36330873"/>
<dbReference type="Pfam" id="PF23562">
    <property type="entry name" value="AMP-binding_C_3"/>
    <property type="match status" value="1"/>
</dbReference>
<sequence length="542" mass="59251">MVSSLRTHLTVLAQSASLYPSAPAFRVPVVYHRTNQIKSWKVVSYSQFESDVELFATYWSRTLAADGLAQRSVVGLWLGGLTYMDVLHIYGIARAGYVPQLFSLKLPNPDIIYELLHKANARALIYDAAYVPALSGCHVPVHTAVDVHGVDLRGARVPAMTDLGTVKRTDTIMMFHTSGSTSGSPKLIPCSYGWLDAIIIKAGQVSKPISSNRQDVTVFIGSMCHIGQTFMFLGSLQHGACTVQPTEITFSSCELVDMIARCGLNRLNQFPAFLGVHLRNSRKDPQLLVQLCALDEILYSGQPMAAEDEAWAYEHGMKMVNLFGSTECGAMLLSARGSGRANPPLRPMAGTKYGFLSISLSSPSSAATSAHTNAHAQLVELVILADSPDCPDPSLRAADGHYHTGDLFVEVAPGAYVSRGRNDDWIKSSTALRCDTKAIEDNVRATCGDLVAECIVVGNGRPSPVVFVEALVAMDAEKLRREIVRRTRQFHVRRYVHERITSARMVVVVGRGTLPRTATKGNIRRRVVEDMFKVQLDAIFAS</sequence>
<protein>
    <recommendedName>
        <fullName evidence="2">AMP-dependent synthetase/ligase domain-containing protein</fullName>
    </recommendedName>
</protein>
<dbReference type="RefSeq" id="XP_024337980.1">
    <property type="nucleotide sequence ID" value="XM_024485924.1"/>
</dbReference>
<dbReference type="Pfam" id="PF00501">
    <property type="entry name" value="AMP-binding"/>
    <property type="match status" value="1"/>
</dbReference>
<name>A0A1X6MY95_9APHY</name>
<accession>A0A1X6MY95</accession>
<evidence type="ECO:0000256" key="1">
    <source>
        <dbReference type="ARBA" id="ARBA00006432"/>
    </source>
</evidence>
<organism evidence="3 4">
    <name type="scientific">Postia placenta MAD-698-R-SB12</name>
    <dbReference type="NCBI Taxonomy" id="670580"/>
    <lineage>
        <taxon>Eukaryota</taxon>
        <taxon>Fungi</taxon>
        <taxon>Dikarya</taxon>
        <taxon>Basidiomycota</taxon>
        <taxon>Agaricomycotina</taxon>
        <taxon>Agaricomycetes</taxon>
        <taxon>Polyporales</taxon>
        <taxon>Adustoporiaceae</taxon>
        <taxon>Rhodonia</taxon>
    </lineage>
</organism>
<dbReference type="STRING" id="670580.A0A1X6MY95"/>